<gene>
    <name evidence="1" type="ORF">HVA01_02240</name>
</gene>
<dbReference type="EMBL" id="BJXV01000001">
    <property type="protein sequence ID" value="GEN26578.1"/>
    <property type="molecule type" value="Genomic_DNA"/>
</dbReference>
<dbReference type="Proteomes" id="UP000321303">
    <property type="component" value="Unassembled WGS sequence"/>
</dbReference>
<name>A0A511ULP9_9GAMM</name>
<accession>A0A511ULP9</accession>
<dbReference type="GO" id="GO:0016740">
    <property type="term" value="F:transferase activity"/>
    <property type="evidence" value="ECO:0007669"/>
    <property type="project" value="UniProtKB-KW"/>
</dbReference>
<evidence type="ECO:0000313" key="2">
    <source>
        <dbReference type="Proteomes" id="UP000321303"/>
    </source>
</evidence>
<protein>
    <submittedName>
        <fullName evidence="1">Nucleotidyltransferase</fullName>
    </submittedName>
</protein>
<dbReference type="OrthoDB" id="158131at2"/>
<dbReference type="RefSeq" id="WP_146872643.1">
    <property type="nucleotide sequence ID" value="NZ_BJXV01000001.1"/>
</dbReference>
<organism evidence="1 2">
    <name type="scientific">Halovibrio variabilis</name>
    <dbReference type="NCBI Taxonomy" id="31910"/>
    <lineage>
        <taxon>Bacteria</taxon>
        <taxon>Pseudomonadati</taxon>
        <taxon>Pseudomonadota</taxon>
        <taxon>Gammaproteobacteria</taxon>
        <taxon>Oceanospirillales</taxon>
        <taxon>Halomonadaceae</taxon>
        <taxon>Halovibrio</taxon>
    </lineage>
</organism>
<dbReference type="Gene3D" id="3.10.450.620">
    <property type="entry name" value="JHP933, nucleotidyltransferase-like core domain"/>
    <property type="match status" value="1"/>
</dbReference>
<keyword evidence="2" id="KW-1185">Reference proteome</keyword>
<dbReference type="InterPro" id="IPR014942">
    <property type="entry name" value="AbiEii"/>
</dbReference>
<dbReference type="Pfam" id="PF08843">
    <property type="entry name" value="AbiEii"/>
    <property type="match status" value="1"/>
</dbReference>
<evidence type="ECO:0000313" key="1">
    <source>
        <dbReference type="EMBL" id="GEN26578.1"/>
    </source>
</evidence>
<keyword evidence="1" id="KW-0808">Transferase</keyword>
<proteinExistence type="predicted"/>
<comment type="caution">
    <text evidence="1">The sequence shown here is derived from an EMBL/GenBank/DDBJ whole genome shotgun (WGS) entry which is preliminary data.</text>
</comment>
<sequence>MSRIEPGDYEQLVARAMEDPARKAMRPVIEKELLHFDILYALDREGLLDALTFQGGTCLRLCRGSPRFSEDLDFVGDRGFKREDFTRIKECIEDYVSRRYRLEVTVKAPKELRDDPRYADVRVDKWQVAVVTAPMRPDIPKQRIKLEIANIPAYTREAHAIQVHYPFLPDGYSDLLVVTESNDEIMADKLVSLVNTKKYVRHRDIWDLQWLKQQGAALNLDLLQRKLADYSVEGYSAKARGMIERLPNIISGTDFHAEMTRFLPTDTLARTLENPRFADFLTRELATMLGSVVATLDGPDPNTSPPEFKL</sequence>
<dbReference type="AlphaFoldDB" id="A0A511ULP9"/>
<reference evidence="1 2" key="1">
    <citation type="submission" date="2019-07" db="EMBL/GenBank/DDBJ databases">
        <title>Whole genome shotgun sequence of Halomonas variabilis NBRC 102410.</title>
        <authorList>
            <person name="Hosoyama A."/>
            <person name="Uohara A."/>
            <person name="Ohji S."/>
            <person name="Ichikawa N."/>
        </authorList>
    </citation>
    <scope>NUCLEOTIDE SEQUENCE [LARGE SCALE GENOMIC DNA]</scope>
    <source>
        <strain evidence="1 2">NBRC 102410</strain>
    </source>
</reference>